<keyword evidence="3" id="KW-1185">Reference proteome</keyword>
<reference evidence="2 3" key="1">
    <citation type="submission" date="2021-05" db="EMBL/GenBank/DDBJ databases">
        <title>Description of Cellulomonas sp. DKR-3 sp. nov.</title>
        <authorList>
            <person name="Dahal R.H."/>
            <person name="Chaudhary D.K."/>
        </authorList>
    </citation>
    <scope>NUCLEOTIDE SEQUENCE [LARGE SCALE GENOMIC DNA]</scope>
    <source>
        <strain evidence="2 3">DKR-3</strain>
    </source>
</reference>
<evidence type="ECO:0000313" key="3">
    <source>
        <dbReference type="Proteomes" id="UP000722125"/>
    </source>
</evidence>
<dbReference type="EMBL" id="JAHBOH010000001">
    <property type="protein sequence ID" value="MBT0992881.1"/>
    <property type="molecule type" value="Genomic_DNA"/>
</dbReference>
<dbReference type="PANTHER" id="PTHR30522:SF0">
    <property type="entry name" value="NUCLEOSIDE TRIPHOSPHATE PYROPHOSPHOHYDROLASE"/>
    <property type="match status" value="1"/>
</dbReference>
<name>A0ABS5TUR4_9CELL</name>
<dbReference type="InterPro" id="IPR048015">
    <property type="entry name" value="NTP-PPase_MazG-like_N"/>
</dbReference>
<gene>
    <name evidence="2" type="ORF">KIN34_01065</name>
</gene>
<dbReference type="InterPro" id="IPR011551">
    <property type="entry name" value="NTP_PyrPHydrolase_MazG"/>
</dbReference>
<sequence>MDRLRSPGGCPWDAEQTHASLAPYALEEAYELVEAIEHDDRAGLREELGDLLLQVVFHARVAQEDPADPFDVDDVAGDLVDKLVRRHPHVFAGADGAADDEGRHVAWDRLKRQEKPARASALDGVPRAMGALARAQKLVARADRAGLVVEPPAGEDVGTRLLALVREARAAGLDAEGELRRATDTWEARARAVEAPPA</sequence>
<evidence type="ECO:0000259" key="1">
    <source>
        <dbReference type="Pfam" id="PF03819"/>
    </source>
</evidence>
<evidence type="ECO:0000313" key="2">
    <source>
        <dbReference type="EMBL" id="MBT0992881.1"/>
    </source>
</evidence>
<dbReference type="InterPro" id="IPR004518">
    <property type="entry name" value="MazG-like_dom"/>
</dbReference>
<dbReference type="PANTHER" id="PTHR30522">
    <property type="entry name" value="NUCLEOSIDE TRIPHOSPHATE PYROPHOSPHOHYDROLASE"/>
    <property type="match status" value="1"/>
</dbReference>
<accession>A0ABS5TUR4</accession>
<dbReference type="Pfam" id="PF03819">
    <property type="entry name" value="MazG"/>
    <property type="match status" value="1"/>
</dbReference>
<feature type="domain" description="NTP pyrophosphohydrolase MazG-like" evidence="1">
    <location>
        <begin position="16"/>
        <end position="91"/>
    </location>
</feature>
<dbReference type="Proteomes" id="UP000722125">
    <property type="component" value="Unassembled WGS sequence"/>
</dbReference>
<dbReference type="NCBIfam" id="TIGR00444">
    <property type="entry name" value="mazG"/>
    <property type="match status" value="1"/>
</dbReference>
<dbReference type="CDD" id="cd11528">
    <property type="entry name" value="NTP-PPase_MazG_Nterm"/>
    <property type="match status" value="1"/>
</dbReference>
<dbReference type="SUPFAM" id="SSF101386">
    <property type="entry name" value="all-alpha NTP pyrophosphatases"/>
    <property type="match status" value="1"/>
</dbReference>
<organism evidence="2 3">
    <name type="scientific">Cellulomonas fulva</name>
    <dbReference type="NCBI Taxonomy" id="2835530"/>
    <lineage>
        <taxon>Bacteria</taxon>
        <taxon>Bacillati</taxon>
        <taxon>Actinomycetota</taxon>
        <taxon>Actinomycetes</taxon>
        <taxon>Micrococcales</taxon>
        <taxon>Cellulomonadaceae</taxon>
        <taxon>Cellulomonas</taxon>
    </lineage>
</organism>
<protein>
    <submittedName>
        <fullName evidence="2">MazG family protein</fullName>
    </submittedName>
</protein>
<dbReference type="Gene3D" id="1.10.287.1080">
    <property type="entry name" value="MazG-like"/>
    <property type="match status" value="1"/>
</dbReference>
<comment type="caution">
    <text evidence="2">The sequence shown here is derived from an EMBL/GenBank/DDBJ whole genome shotgun (WGS) entry which is preliminary data.</text>
</comment>
<proteinExistence type="predicted"/>